<comment type="caution">
    <text evidence="14">The sequence shown here is derived from an EMBL/GenBank/DDBJ whole genome shotgun (WGS) entry which is preliminary data.</text>
</comment>
<evidence type="ECO:0000256" key="2">
    <source>
        <dbReference type="ARBA" id="ARBA00022448"/>
    </source>
</evidence>
<keyword evidence="7 10" id="KW-0472">Membrane</keyword>
<evidence type="ECO:0000313" key="14">
    <source>
        <dbReference type="EMBL" id="EMY67792.1"/>
    </source>
</evidence>
<dbReference type="Gene3D" id="2.40.170.20">
    <property type="entry name" value="TonB-dependent receptor, beta-barrel domain"/>
    <property type="match status" value="1"/>
</dbReference>
<evidence type="ECO:0000259" key="13">
    <source>
        <dbReference type="Pfam" id="PF07715"/>
    </source>
</evidence>
<dbReference type="GO" id="GO:0015344">
    <property type="term" value="F:siderophore uptake transmembrane transporter activity"/>
    <property type="evidence" value="ECO:0007669"/>
    <property type="project" value="TreeGrafter"/>
</dbReference>
<dbReference type="InterPro" id="IPR000531">
    <property type="entry name" value="Beta-barrel_TonB"/>
</dbReference>
<dbReference type="GO" id="GO:0044718">
    <property type="term" value="P:siderophore transmembrane transport"/>
    <property type="evidence" value="ECO:0007669"/>
    <property type="project" value="TreeGrafter"/>
</dbReference>
<keyword evidence="9 10" id="KW-0998">Cell outer membrane</keyword>
<comment type="similarity">
    <text evidence="10 11">Belongs to the TonB-dependent receptor family.</text>
</comment>
<sequence>MNQFLSREKISLIKRSFGFAQKSLLVFFFFLGTSIYALDVNIKGNVQSLNGQPIGNAKLFLQEINQTSSVDKQGNFEYQHLPPGTYTLFISAGGFQPETKTIELKDKDETIIIILLPTNLEFESINVTAKSNLADFLNSPQPTTVIEGRQLQRQRGENIASTLQNTPGVSTLTTGAGTAKPVIRGLSGQRVLVMSDGVKQEEQQFGDDHTVDLDAFGINRVEVVKGPGSVLYGSDALGGVVNVIRNKAPTRKDGAPTLAGTVSYNGFSNNKQDAGDLSLYGYNYNSNIGYRVHANERKAGRITTPNGTLPNTGFTESNKSVSIGTDGSWGNIYLDSFRREFKQELYDNPNENPGGRVYQAVTHDKNHLHSFFIFSLGNLEVDAGYQRNNRREIPDKNIYVPIRNTLLSDDVDDFTKSYNIYQVNKNRKEQGLNLFLDTGTLDIKFHHKPVLGWKGTVGVSGMNQRNATIGTEPLIPGYSLINLGGFLLEEYKLGDFTFSGGLRADKRSMDIKSNADLGVSAETKNFSASTGTVGTVWRFSKPFSLALNAGKGFRAPTPFELYSNGVHEGLGRFETGKNQLKPETSVNYDTSLRYASSKIQAEVTFFQNTIQDYIYSVSQGKFDEDSRLPKYQYRQDRAVLSGGEFSIQAELTKNISMNGGVDLLKGSVYKKVDPSAFLTLEDTDPSLIYSDLQTKALPRMTPNRARLGFRFTKDEWFTLQKPYFSVSGRFISSQYRVDKLETTTGGYNLYDMGFGFELPSLSNGPDAATFDFAITNLFNKAYVDHLSRYKDYALNQGVNATFKLTIPFSAIN</sequence>
<dbReference type="InterPro" id="IPR039426">
    <property type="entry name" value="TonB-dep_rcpt-like"/>
</dbReference>
<gene>
    <name evidence="14" type="ORF">LEP1GSC199_0677</name>
</gene>
<dbReference type="Pfam" id="PF07715">
    <property type="entry name" value="Plug"/>
    <property type="match status" value="1"/>
</dbReference>
<evidence type="ECO:0000256" key="3">
    <source>
        <dbReference type="ARBA" id="ARBA00022452"/>
    </source>
</evidence>
<accession>N1W3I4</accession>
<feature type="domain" description="TonB-dependent receptor-like beta-barrel" evidence="12">
    <location>
        <begin position="300"/>
        <end position="777"/>
    </location>
</feature>
<dbReference type="InterPro" id="IPR012910">
    <property type="entry name" value="Plug_dom"/>
</dbReference>
<protein>
    <submittedName>
        <fullName evidence="14">TonB-dependent receptor plug domain protein</fullName>
    </submittedName>
</protein>
<dbReference type="PROSITE" id="PS52016">
    <property type="entry name" value="TONB_DEPENDENT_REC_3"/>
    <property type="match status" value="1"/>
</dbReference>
<dbReference type="CDD" id="cd01347">
    <property type="entry name" value="ligand_gated_channel"/>
    <property type="match status" value="1"/>
</dbReference>
<dbReference type="Pfam" id="PF00593">
    <property type="entry name" value="TonB_dep_Rec_b-barrel"/>
    <property type="match status" value="1"/>
</dbReference>
<evidence type="ECO:0000256" key="8">
    <source>
        <dbReference type="ARBA" id="ARBA00023170"/>
    </source>
</evidence>
<comment type="subcellular location">
    <subcellularLocation>
        <location evidence="1 10">Cell outer membrane</location>
        <topology evidence="1 10">Multi-pass membrane protein</topology>
    </subcellularLocation>
</comment>
<dbReference type="InterPro" id="IPR036942">
    <property type="entry name" value="Beta-barrel_TonB_sf"/>
</dbReference>
<dbReference type="AlphaFoldDB" id="N1W3I4"/>
<dbReference type="Gene3D" id="2.170.130.10">
    <property type="entry name" value="TonB-dependent receptor, plug domain"/>
    <property type="match status" value="1"/>
</dbReference>
<evidence type="ECO:0000259" key="12">
    <source>
        <dbReference type="Pfam" id="PF00593"/>
    </source>
</evidence>
<dbReference type="STRING" id="1218591.LEP1GSC199_0677"/>
<evidence type="ECO:0000256" key="10">
    <source>
        <dbReference type="PROSITE-ProRule" id="PRU01360"/>
    </source>
</evidence>
<evidence type="ECO:0000256" key="9">
    <source>
        <dbReference type="ARBA" id="ARBA00023237"/>
    </source>
</evidence>
<evidence type="ECO:0000256" key="1">
    <source>
        <dbReference type="ARBA" id="ARBA00004571"/>
    </source>
</evidence>
<keyword evidence="2 10" id="KW-0813">Transport</keyword>
<dbReference type="PANTHER" id="PTHR30069">
    <property type="entry name" value="TONB-DEPENDENT OUTER MEMBRANE RECEPTOR"/>
    <property type="match status" value="1"/>
</dbReference>
<dbReference type="SUPFAM" id="SSF49464">
    <property type="entry name" value="Carboxypeptidase regulatory domain-like"/>
    <property type="match status" value="1"/>
</dbReference>
<dbReference type="Pfam" id="PF13620">
    <property type="entry name" value="CarboxypepD_reg"/>
    <property type="match status" value="1"/>
</dbReference>
<dbReference type="Proteomes" id="UP000012227">
    <property type="component" value="Unassembled WGS sequence"/>
</dbReference>
<feature type="domain" description="TonB-dependent receptor plug" evidence="13">
    <location>
        <begin position="138"/>
        <end position="240"/>
    </location>
</feature>
<keyword evidence="4 10" id="KW-0812">Transmembrane</keyword>
<dbReference type="Gene3D" id="2.60.40.1120">
    <property type="entry name" value="Carboxypeptidase-like, regulatory domain"/>
    <property type="match status" value="1"/>
</dbReference>
<keyword evidence="3 10" id="KW-1134">Transmembrane beta strand</keyword>
<organism evidence="14 15">
    <name type="scientific">Leptospira vanthielii serovar Holland str. Waz Holland = ATCC 700522</name>
    <dbReference type="NCBI Taxonomy" id="1218591"/>
    <lineage>
        <taxon>Bacteria</taxon>
        <taxon>Pseudomonadati</taxon>
        <taxon>Spirochaetota</taxon>
        <taxon>Spirochaetia</taxon>
        <taxon>Leptospirales</taxon>
        <taxon>Leptospiraceae</taxon>
        <taxon>Leptospira</taxon>
    </lineage>
</organism>
<evidence type="ECO:0000256" key="7">
    <source>
        <dbReference type="ARBA" id="ARBA00023136"/>
    </source>
</evidence>
<dbReference type="InterPro" id="IPR008969">
    <property type="entry name" value="CarboxyPept-like_regulatory"/>
</dbReference>
<dbReference type="PANTHER" id="PTHR30069:SF29">
    <property type="entry name" value="HEMOGLOBIN AND HEMOGLOBIN-HAPTOGLOBIN-BINDING PROTEIN 1-RELATED"/>
    <property type="match status" value="1"/>
</dbReference>
<proteinExistence type="inferred from homology"/>
<evidence type="ECO:0000256" key="11">
    <source>
        <dbReference type="RuleBase" id="RU003357"/>
    </source>
</evidence>
<evidence type="ECO:0000256" key="6">
    <source>
        <dbReference type="ARBA" id="ARBA00023077"/>
    </source>
</evidence>
<dbReference type="InterPro" id="IPR037066">
    <property type="entry name" value="Plug_dom_sf"/>
</dbReference>
<evidence type="ECO:0000256" key="5">
    <source>
        <dbReference type="ARBA" id="ARBA00022729"/>
    </source>
</evidence>
<keyword evidence="8 14" id="KW-0675">Receptor</keyword>
<evidence type="ECO:0000313" key="15">
    <source>
        <dbReference type="Proteomes" id="UP000012227"/>
    </source>
</evidence>
<dbReference type="GO" id="GO:0009279">
    <property type="term" value="C:cell outer membrane"/>
    <property type="evidence" value="ECO:0007669"/>
    <property type="project" value="UniProtKB-SubCell"/>
</dbReference>
<reference evidence="14 15" key="1">
    <citation type="submission" date="2013-03" db="EMBL/GenBank/DDBJ databases">
        <authorList>
            <person name="Harkins D.M."/>
            <person name="Durkin A.S."/>
            <person name="Brinkac L.M."/>
            <person name="Haft D.H."/>
            <person name="Selengut J.D."/>
            <person name="Sanka R."/>
            <person name="DePew J."/>
            <person name="Purushe J."/>
            <person name="Galloway R.L."/>
            <person name="Vinetz J.M."/>
            <person name="Sutton G.G."/>
            <person name="Nierman W.C."/>
            <person name="Fouts D.E."/>
        </authorList>
    </citation>
    <scope>NUCLEOTIDE SEQUENCE [LARGE SCALE GENOMIC DNA]</scope>
    <source>
        <strain evidence="14 15">Waz Holland</strain>
    </source>
</reference>
<name>N1W3I4_9LEPT</name>
<keyword evidence="6 11" id="KW-0798">TonB box</keyword>
<evidence type="ECO:0000256" key="4">
    <source>
        <dbReference type="ARBA" id="ARBA00022692"/>
    </source>
</evidence>
<keyword evidence="5" id="KW-0732">Signal</keyword>
<dbReference type="SUPFAM" id="SSF56935">
    <property type="entry name" value="Porins"/>
    <property type="match status" value="1"/>
</dbReference>
<dbReference type="EMBL" id="AOGY02000084">
    <property type="protein sequence ID" value="EMY67792.1"/>
    <property type="molecule type" value="Genomic_DNA"/>
</dbReference>